<dbReference type="InterPro" id="IPR050447">
    <property type="entry name" value="Erg6_SMT_methyltransf"/>
</dbReference>
<dbReference type="CDD" id="cd02440">
    <property type="entry name" value="AdoMet_MTases"/>
    <property type="match status" value="1"/>
</dbReference>
<dbReference type="InterPro" id="IPR029063">
    <property type="entry name" value="SAM-dependent_MTases_sf"/>
</dbReference>
<dbReference type="InterPro" id="IPR013216">
    <property type="entry name" value="Methyltransf_11"/>
</dbReference>
<dbReference type="GO" id="GO:0032259">
    <property type="term" value="P:methylation"/>
    <property type="evidence" value="ECO:0007669"/>
    <property type="project" value="UniProtKB-KW"/>
</dbReference>
<dbReference type="PANTHER" id="PTHR44068">
    <property type="entry name" value="ZGC:194242"/>
    <property type="match status" value="1"/>
</dbReference>
<evidence type="ECO:0000256" key="1">
    <source>
        <dbReference type="ARBA" id="ARBA00022679"/>
    </source>
</evidence>
<feature type="domain" description="Methyltransferase type 11" evidence="2">
    <location>
        <begin position="124"/>
        <end position="172"/>
    </location>
</feature>
<dbReference type="PANTHER" id="PTHR44068:SF11">
    <property type="entry name" value="GERANYL DIPHOSPHATE 2-C-METHYLTRANSFERASE"/>
    <property type="match status" value="1"/>
</dbReference>
<protein>
    <submittedName>
        <fullName evidence="3">SAM-dependent methyltransferase</fullName>
    </submittedName>
</protein>
<keyword evidence="1" id="KW-0808">Transferase</keyword>
<keyword evidence="4" id="KW-1185">Reference proteome</keyword>
<proteinExistence type="predicted"/>
<accession>A0AAN4VVD9</accession>
<evidence type="ECO:0000259" key="2">
    <source>
        <dbReference type="Pfam" id="PF08241"/>
    </source>
</evidence>
<dbReference type="GO" id="GO:0008757">
    <property type="term" value="F:S-adenosylmethionine-dependent methyltransferase activity"/>
    <property type="evidence" value="ECO:0007669"/>
    <property type="project" value="InterPro"/>
</dbReference>
<comment type="caution">
    <text evidence="3">The sequence shown here is derived from an EMBL/GenBank/DDBJ whole genome shotgun (WGS) entry which is preliminary data.</text>
</comment>
<reference evidence="3 4" key="1">
    <citation type="submission" date="2021-12" db="EMBL/GenBank/DDBJ databases">
        <title>Genome sequencing of bacteria with rrn-lacking chromosome and rrn-plasmid.</title>
        <authorList>
            <person name="Anda M."/>
            <person name="Iwasaki W."/>
        </authorList>
    </citation>
    <scope>NUCLEOTIDE SEQUENCE [LARGE SCALE GENOMIC DNA]</scope>
    <source>
        <strain evidence="3 4">NBRC 15940</strain>
    </source>
</reference>
<dbReference type="Gene3D" id="3.40.50.150">
    <property type="entry name" value="Vaccinia Virus protein VP39"/>
    <property type="match status" value="1"/>
</dbReference>
<gene>
    <name evidence="3" type="ORF">PEDI_06640</name>
</gene>
<evidence type="ECO:0000313" key="4">
    <source>
        <dbReference type="Proteomes" id="UP001310022"/>
    </source>
</evidence>
<sequence>MKRLISFVIKHIPRKYLQLFAHFGAKFLGLFYLGNKVECNVCHHSYREFLPYGRKPPRSNALCPNCLTLERHRLMWMYLQEKTDFFSAPKKVLHVAPELCFIKRFEAMDNLEYITGDIESPLAKVKMDVHEIPFEANSFDAVFCNHVMEHVEDDIKAMSEIHRVLKPGGFAIMQSPQDMSREETYEDPTITDPKAREEAFWQSDHVRLFGRDYGKRLEKAGFDVIEDDFVKQLPAEVVHQYGLPAEEIVYFCKK</sequence>
<name>A0AAN4VVD9_9BACT</name>
<dbReference type="Proteomes" id="UP001310022">
    <property type="component" value="Unassembled WGS sequence"/>
</dbReference>
<dbReference type="AlphaFoldDB" id="A0AAN4VVD9"/>
<dbReference type="RefSeq" id="WP_338235976.1">
    <property type="nucleotide sequence ID" value="NZ_BQKE01000001.1"/>
</dbReference>
<keyword evidence="3" id="KW-0489">Methyltransferase</keyword>
<dbReference type="Pfam" id="PF08241">
    <property type="entry name" value="Methyltransf_11"/>
    <property type="match status" value="1"/>
</dbReference>
<dbReference type="EMBL" id="BQKE01000001">
    <property type="protein sequence ID" value="GJM60112.1"/>
    <property type="molecule type" value="Genomic_DNA"/>
</dbReference>
<evidence type="ECO:0000313" key="3">
    <source>
        <dbReference type="EMBL" id="GJM60112.1"/>
    </source>
</evidence>
<organism evidence="3 4">
    <name type="scientific">Persicobacter diffluens</name>
    <dbReference type="NCBI Taxonomy" id="981"/>
    <lineage>
        <taxon>Bacteria</taxon>
        <taxon>Pseudomonadati</taxon>
        <taxon>Bacteroidota</taxon>
        <taxon>Cytophagia</taxon>
        <taxon>Cytophagales</taxon>
        <taxon>Persicobacteraceae</taxon>
        <taxon>Persicobacter</taxon>
    </lineage>
</organism>
<dbReference type="SUPFAM" id="SSF53335">
    <property type="entry name" value="S-adenosyl-L-methionine-dependent methyltransferases"/>
    <property type="match status" value="1"/>
</dbReference>